<dbReference type="AlphaFoldDB" id="A0A2P5BKW2"/>
<gene>
    <name evidence="1" type="ORF">PanWU01x14_230260</name>
</gene>
<evidence type="ECO:0000313" key="1">
    <source>
        <dbReference type="EMBL" id="PON49442.1"/>
    </source>
</evidence>
<dbReference type="Proteomes" id="UP000237105">
    <property type="component" value="Unassembled WGS sequence"/>
</dbReference>
<feature type="non-terminal residue" evidence="1">
    <location>
        <position position="61"/>
    </location>
</feature>
<dbReference type="EMBL" id="JXTB01000261">
    <property type="protein sequence ID" value="PON49442.1"/>
    <property type="molecule type" value="Genomic_DNA"/>
</dbReference>
<feature type="non-terminal residue" evidence="1">
    <location>
        <position position="1"/>
    </location>
</feature>
<accession>A0A2P5BKW2</accession>
<proteinExistence type="predicted"/>
<reference evidence="2" key="1">
    <citation type="submission" date="2016-06" db="EMBL/GenBank/DDBJ databases">
        <title>Parallel loss of symbiosis genes in relatives of nitrogen-fixing non-legume Parasponia.</title>
        <authorList>
            <person name="Van Velzen R."/>
            <person name="Holmer R."/>
            <person name="Bu F."/>
            <person name="Rutten L."/>
            <person name="Van Zeijl A."/>
            <person name="Liu W."/>
            <person name="Santuari L."/>
            <person name="Cao Q."/>
            <person name="Sharma T."/>
            <person name="Shen D."/>
            <person name="Roswanjaya Y."/>
            <person name="Wardhani T."/>
            <person name="Kalhor M.S."/>
            <person name="Jansen J."/>
            <person name="Van den Hoogen J."/>
            <person name="Gungor B."/>
            <person name="Hartog M."/>
            <person name="Hontelez J."/>
            <person name="Verver J."/>
            <person name="Yang W.-C."/>
            <person name="Schijlen E."/>
            <person name="Repin R."/>
            <person name="Schilthuizen M."/>
            <person name="Schranz E."/>
            <person name="Heidstra R."/>
            <person name="Miyata K."/>
            <person name="Fedorova E."/>
            <person name="Kohlen W."/>
            <person name="Bisseling T."/>
            <person name="Smit S."/>
            <person name="Geurts R."/>
        </authorList>
    </citation>
    <scope>NUCLEOTIDE SEQUENCE [LARGE SCALE GENOMIC DNA]</scope>
    <source>
        <strain evidence="2">cv. WU1-14</strain>
    </source>
</reference>
<comment type="caution">
    <text evidence="1">The sequence shown here is derived from an EMBL/GenBank/DDBJ whole genome shotgun (WGS) entry which is preliminary data.</text>
</comment>
<keyword evidence="2" id="KW-1185">Reference proteome</keyword>
<evidence type="ECO:0000313" key="2">
    <source>
        <dbReference type="Proteomes" id="UP000237105"/>
    </source>
</evidence>
<sequence length="61" mass="7133">YMQTWKLYTRLAHLLAQRKSGIQRISNLEKHLKSGRCERGSQQLCKSRHDYKGANSSSNRI</sequence>
<organism evidence="1 2">
    <name type="scientific">Parasponia andersonii</name>
    <name type="common">Sponia andersonii</name>
    <dbReference type="NCBI Taxonomy" id="3476"/>
    <lineage>
        <taxon>Eukaryota</taxon>
        <taxon>Viridiplantae</taxon>
        <taxon>Streptophyta</taxon>
        <taxon>Embryophyta</taxon>
        <taxon>Tracheophyta</taxon>
        <taxon>Spermatophyta</taxon>
        <taxon>Magnoliopsida</taxon>
        <taxon>eudicotyledons</taxon>
        <taxon>Gunneridae</taxon>
        <taxon>Pentapetalae</taxon>
        <taxon>rosids</taxon>
        <taxon>fabids</taxon>
        <taxon>Rosales</taxon>
        <taxon>Cannabaceae</taxon>
        <taxon>Parasponia</taxon>
    </lineage>
</organism>
<name>A0A2P5BKW2_PARAD</name>
<protein>
    <submittedName>
        <fullName evidence="1">Uncharacterized protein</fullName>
    </submittedName>
</protein>